<comment type="caution">
    <text evidence="1">The sequence shown here is derived from an EMBL/GenBank/DDBJ whole genome shotgun (WGS) entry which is preliminary data.</text>
</comment>
<dbReference type="OrthoDB" id="3456047at2"/>
<dbReference type="EMBL" id="QZFV01000006">
    <property type="protein sequence ID" value="RJQ92546.1"/>
    <property type="molecule type" value="Genomic_DNA"/>
</dbReference>
<proteinExistence type="predicted"/>
<dbReference type="AlphaFoldDB" id="A0A419IC58"/>
<evidence type="ECO:0000313" key="2">
    <source>
        <dbReference type="Proteomes" id="UP000285112"/>
    </source>
</evidence>
<reference evidence="1 2" key="1">
    <citation type="submission" date="2018-09" db="EMBL/GenBank/DDBJ databases">
        <title>YIM PH 21725 draft genome.</title>
        <authorList>
            <person name="Miao C."/>
        </authorList>
    </citation>
    <scope>NUCLEOTIDE SEQUENCE [LARGE SCALE GENOMIC DNA]</scope>
    <source>
        <strain evidence="2">YIM PH21725</strain>
    </source>
</reference>
<sequence>MNASPDQHWWRQVVASDWAAFSQPKDLVRERYAALLAALEELSTRGPRSTLGEIGERLRVVGFHDPLTDIELRDLLDQLAAWEFAAPFRDFAAPLRNLHGVISRQEAWALTRRGRAIVAAVRTAVLSADRALQLPSRLLDSVEDTVRTLLGHAGNPDEHGLLDADLGNVETRIAELQRVTADFYDALGQLVQSDVTKDDVFGGNRDRVVEALRQFAREYDRAFVRVSSALAALQQVGHQHVVQCAVTHAGLLDPTAQQHWVTDRAALLSALEAWFVPGGSVHRLVESAHGAVNTLLNAVDRRYNARLRGSDLAVDFRLLAQSLHRQPDDDSARQVYAAAFGDWPAWHVASGPAEEDVEHATSAAAGQAPFGADLTLREHERHGPAGGRPRKVVDAGAERQAALAEAAAQAERRRRCAAALLTPGEVELEHFAGLDGETAAVLFDAIQLALDMVEPATGVGQAEADEAGVLVSVRSTGCGEQVTVPLADGDLTGPRLLVTVVPSGAAVLSPEPPAGGQPRNVA</sequence>
<organism evidence="1 2">
    <name type="scientific">Amycolatopsis panacis</name>
    <dbReference type="NCBI Taxonomy" id="2340917"/>
    <lineage>
        <taxon>Bacteria</taxon>
        <taxon>Bacillati</taxon>
        <taxon>Actinomycetota</taxon>
        <taxon>Actinomycetes</taxon>
        <taxon>Pseudonocardiales</taxon>
        <taxon>Pseudonocardiaceae</taxon>
        <taxon>Amycolatopsis</taxon>
    </lineage>
</organism>
<dbReference type="Proteomes" id="UP000285112">
    <property type="component" value="Unassembled WGS sequence"/>
</dbReference>
<dbReference type="Pfam" id="PF09660">
    <property type="entry name" value="DUF2397"/>
    <property type="match status" value="1"/>
</dbReference>
<gene>
    <name evidence="1" type="ORF">D5S19_00330</name>
</gene>
<protein>
    <submittedName>
        <fullName evidence="1">DUF2397 family protein</fullName>
    </submittedName>
</protein>
<evidence type="ECO:0000313" key="1">
    <source>
        <dbReference type="EMBL" id="RJQ92546.1"/>
    </source>
</evidence>
<accession>A0A419IC58</accession>
<dbReference type="InterPro" id="IPR013493">
    <property type="entry name" value="CHP02677"/>
</dbReference>
<keyword evidence="2" id="KW-1185">Reference proteome</keyword>
<name>A0A419IC58_9PSEU</name>